<evidence type="ECO:0000313" key="2">
    <source>
        <dbReference type="EMBL" id="GIY30380.1"/>
    </source>
</evidence>
<feature type="signal peptide" evidence="1">
    <location>
        <begin position="1"/>
        <end position="18"/>
    </location>
</feature>
<feature type="chain" id="PRO_5043528688" evidence="1">
    <location>
        <begin position="19"/>
        <end position="73"/>
    </location>
</feature>
<reference evidence="2 3" key="1">
    <citation type="submission" date="2021-06" db="EMBL/GenBank/DDBJ databases">
        <title>Caerostris extrusa draft genome.</title>
        <authorList>
            <person name="Kono N."/>
            <person name="Arakawa K."/>
        </authorList>
    </citation>
    <scope>NUCLEOTIDE SEQUENCE [LARGE SCALE GENOMIC DNA]</scope>
</reference>
<name>A0AAV4SD74_CAEEX</name>
<evidence type="ECO:0000256" key="1">
    <source>
        <dbReference type="SAM" id="SignalP"/>
    </source>
</evidence>
<keyword evidence="3" id="KW-1185">Reference proteome</keyword>
<evidence type="ECO:0000313" key="3">
    <source>
        <dbReference type="Proteomes" id="UP001054945"/>
    </source>
</evidence>
<dbReference type="AlphaFoldDB" id="A0AAV4SD74"/>
<organism evidence="2 3">
    <name type="scientific">Caerostris extrusa</name>
    <name type="common">Bark spider</name>
    <name type="synonym">Caerostris bankana</name>
    <dbReference type="NCBI Taxonomy" id="172846"/>
    <lineage>
        <taxon>Eukaryota</taxon>
        <taxon>Metazoa</taxon>
        <taxon>Ecdysozoa</taxon>
        <taxon>Arthropoda</taxon>
        <taxon>Chelicerata</taxon>
        <taxon>Arachnida</taxon>
        <taxon>Araneae</taxon>
        <taxon>Araneomorphae</taxon>
        <taxon>Entelegynae</taxon>
        <taxon>Araneoidea</taxon>
        <taxon>Araneidae</taxon>
        <taxon>Caerostris</taxon>
    </lineage>
</organism>
<comment type="caution">
    <text evidence="2">The sequence shown here is derived from an EMBL/GenBank/DDBJ whole genome shotgun (WGS) entry which is preliminary data.</text>
</comment>
<sequence>MLLPFALLVCLLASPSLSEFHLRRTYTERDLRRYLFEDYDKLVRPAANQKITLLYRSLSQRSKSRNWTEKNKC</sequence>
<gene>
    <name evidence="2" type="ORF">CEXT_323431</name>
</gene>
<proteinExistence type="predicted"/>
<protein>
    <submittedName>
        <fullName evidence="2">Uncharacterized protein</fullName>
    </submittedName>
</protein>
<keyword evidence="1" id="KW-0732">Signal</keyword>
<dbReference type="EMBL" id="BPLR01009216">
    <property type="protein sequence ID" value="GIY30380.1"/>
    <property type="molecule type" value="Genomic_DNA"/>
</dbReference>
<accession>A0AAV4SD74</accession>
<dbReference type="Proteomes" id="UP001054945">
    <property type="component" value="Unassembled WGS sequence"/>
</dbReference>